<evidence type="ECO:0000259" key="1">
    <source>
        <dbReference type="PROSITE" id="PS50206"/>
    </source>
</evidence>
<proteinExistence type="predicted"/>
<reference evidence="2 3" key="1">
    <citation type="submission" date="2020-08" db="EMBL/GenBank/DDBJ databases">
        <authorList>
            <person name="Liu C."/>
            <person name="Sun Q."/>
        </authorList>
    </citation>
    <scope>NUCLEOTIDE SEQUENCE [LARGE SCALE GENOMIC DNA]</scope>
    <source>
        <strain evidence="2 3">NSJ-4</strain>
    </source>
</reference>
<dbReference type="Proteomes" id="UP000515819">
    <property type="component" value="Chromosome"/>
</dbReference>
<dbReference type="RefSeq" id="WP_118374535.1">
    <property type="nucleotide sequence ID" value="NZ_CP060632.1"/>
</dbReference>
<protein>
    <submittedName>
        <fullName evidence="2">Rhodanese-like domain-containing protein</fullName>
    </submittedName>
</protein>
<dbReference type="EMBL" id="CP060632">
    <property type="protein sequence ID" value="QNL99744.1"/>
    <property type="molecule type" value="Genomic_DNA"/>
</dbReference>
<dbReference type="InterPro" id="IPR001763">
    <property type="entry name" value="Rhodanese-like_dom"/>
</dbReference>
<dbReference type="Pfam" id="PF00581">
    <property type="entry name" value="Rhodanese"/>
    <property type="match status" value="1"/>
</dbReference>
<gene>
    <name evidence="2" type="ORF">H9Q76_00050</name>
</gene>
<dbReference type="AlphaFoldDB" id="A0A7G9FMG3"/>
<dbReference type="PANTHER" id="PTHR43031">
    <property type="entry name" value="FAD-DEPENDENT OXIDOREDUCTASE"/>
    <property type="match status" value="1"/>
</dbReference>
<dbReference type="SMART" id="SM00450">
    <property type="entry name" value="RHOD"/>
    <property type="match status" value="1"/>
</dbReference>
<evidence type="ECO:0000313" key="2">
    <source>
        <dbReference type="EMBL" id="QNL99744.1"/>
    </source>
</evidence>
<dbReference type="PANTHER" id="PTHR43031:SF1">
    <property type="entry name" value="PYRIDINE NUCLEOTIDE-DISULPHIDE OXIDOREDUCTASE"/>
    <property type="match status" value="1"/>
</dbReference>
<dbReference type="KEGG" id="wcp:H9Q76_00050"/>
<feature type="domain" description="Rhodanese" evidence="1">
    <location>
        <begin position="16"/>
        <end position="99"/>
    </location>
</feature>
<dbReference type="InterPro" id="IPR036873">
    <property type="entry name" value="Rhodanese-like_dom_sf"/>
</dbReference>
<dbReference type="Gene3D" id="3.40.250.10">
    <property type="entry name" value="Rhodanese-like domain"/>
    <property type="match status" value="1"/>
</dbReference>
<sequence>MRFHNINIRNILSEALNYGGIIVDVRTSEEFAKSHIPMAINLPLEEIQAGNISLPKGKVILVYCANGGGSTLAAKILTEKGYKVINTVGGISGYRGALTKTRH</sequence>
<evidence type="ECO:0000313" key="3">
    <source>
        <dbReference type="Proteomes" id="UP000515819"/>
    </source>
</evidence>
<accession>A0A7G9FMG3</accession>
<dbReference type="CDD" id="cd00158">
    <property type="entry name" value="RHOD"/>
    <property type="match status" value="1"/>
</dbReference>
<name>A0A7G9FMG3_9FIRM</name>
<dbReference type="InterPro" id="IPR050229">
    <property type="entry name" value="GlpE_sulfurtransferase"/>
</dbReference>
<organism evidence="2 3">
    <name type="scientific">Wujia chipingensis</name>
    <dbReference type="NCBI Taxonomy" id="2763670"/>
    <lineage>
        <taxon>Bacteria</taxon>
        <taxon>Bacillati</taxon>
        <taxon>Bacillota</taxon>
        <taxon>Clostridia</taxon>
        <taxon>Lachnospirales</taxon>
        <taxon>Lachnospiraceae</taxon>
        <taxon>Wujia</taxon>
    </lineage>
</organism>
<keyword evidence="3" id="KW-1185">Reference proteome</keyword>
<dbReference type="PROSITE" id="PS50206">
    <property type="entry name" value="RHODANESE_3"/>
    <property type="match status" value="1"/>
</dbReference>
<dbReference type="SUPFAM" id="SSF52821">
    <property type="entry name" value="Rhodanese/Cell cycle control phosphatase"/>
    <property type="match status" value="1"/>
</dbReference>